<keyword evidence="1" id="KW-0732">Signal</keyword>
<sequence>MRRNLFPARLLLAAAIALGAPQLQALTEISDDSLSDVQGAGFAFALDNFSMRFAPESFIELTGTNLGPTSPAALAGWQRGDARYYGLSMTNGSQVGGTDWYASLNGGTGACAGSTTYGNTFLACPQGNGNNISLGQTGNAYGIGAMASVYDPYVLRVFQYPGWIYQGTTATNLTSATEMPTILELIGPSNTDNWRWSFWGELEVNRNGNGLDYGSGSTLNSSAIGACNKSTAGCGSGGAEFLQSQTIIHGKPTTADGKPAILRLMQTSYGTEPTLGITYQSAISGDFRFSVRQKNSSLGSYITDTLHNVPDFDDNEGLYFKNVDAFLPLGTLHYQAITLDAVRDGSNTATGDFVIELSSIPNISSIYNHFYCGSASNPAPANCALDTDDSILNPNEDTQGYVRWGDFTSVNISTGVGLPSATATNNGIYFVNPSATPGSQVTNLGISRVEGMRIQHLRITTLGAGGS</sequence>
<name>A0A095SN36_9GAMM</name>
<evidence type="ECO:0000313" key="3">
    <source>
        <dbReference type="Proteomes" id="UP000029444"/>
    </source>
</evidence>
<keyword evidence="3" id="KW-1185">Reference proteome</keyword>
<dbReference type="Proteomes" id="UP000029444">
    <property type="component" value="Unassembled WGS sequence"/>
</dbReference>
<dbReference type="OrthoDB" id="6074716at2"/>
<proteinExistence type="predicted"/>
<dbReference type="PATRIC" id="fig|1177154.3.peg.994"/>
<organism evidence="2 3">
    <name type="scientific">Alcanivorax nanhaiticus</name>
    <dbReference type="NCBI Taxonomy" id="1177154"/>
    <lineage>
        <taxon>Bacteria</taxon>
        <taxon>Pseudomonadati</taxon>
        <taxon>Pseudomonadota</taxon>
        <taxon>Gammaproteobacteria</taxon>
        <taxon>Oceanospirillales</taxon>
        <taxon>Alcanivoracaceae</taxon>
        <taxon>Alcanivorax</taxon>
    </lineage>
</organism>
<accession>A0A095SN36</accession>
<evidence type="ECO:0000256" key="1">
    <source>
        <dbReference type="SAM" id="SignalP"/>
    </source>
</evidence>
<dbReference type="EMBL" id="ARXV01000003">
    <property type="protein sequence ID" value="KGD65759.1"/>
    <property type="molecule type" value="Genomic_DNA"/>
</dbReference>
<feature type="chain" id="PRO_5001911132" evidence="1">
    <location>
        <begin position="26"/>
        <end position="467"/>
    </location>
</feature>
<evidence type="ECO:0000313" key="2">
    <source>
        <dbReference type="EMBL" id="KGD65759.1"/>
    </source>
</evidence>
<feature type="signal peptide" evidence="1">
    <location>
        <begin position="1"/>
        <end position="25"/>
    </location>
</feature>
<dbReference type="RefSeq" id="WP_035230982.1">
    <property type="nucleotide sequence ID" value="NZ_ARXV01000003.1"/>
</dbReference>
<comment type="caution">
    <text evidence="2">The sequence shown here is derived from an EMBL/GenBank/DDBJ whole genome shotgun (WGS) entry which is preliminary data.</text>
</comment>
<gene>
    <name evidence="2" type="ORF">Y5S_00983</name>
</gene>
<dbReference type="STRING" id="1177154.Y5S_00983"/>
<dbReference type="AlphaFoldDB" id="A0A095SN36"/>
<reference evidence="2 3" key="1">
    <citation type="submission" date="2012-09" db="EMBL/GenBank/DDBJ databases">
        <title>Genome Sequence of alkane-degrading Bacterium Alcanivorax sp. 19-m-6.</title>
        <authorList>
            <person name="Lai Q."/>
            <person name="Shao Z."/>
        </authorList>
    </citation>
    <scope>NUCLEOTIDE SEQUENCE [LARGE SCALE GENOMIC DNA]</scope>
    <source>
        <strain evidence="2 3">19-m-6</strain>
    </source>
</reference>
<dbReference type="eggNOG" id="ENOG5033QTT">
    <property type="taxonomic scope" value="Bacteria"/>
</dbReference>
<protein>
    <submittedName>
        <fullName evidence="2">Uncharacterized protein</fullName>
    </submittedName>
</protein>